<evidence type="ECO:0000256" key="1">
    <source>
        <dbReference type="ARBA" id="ARBA00023015"/>
    </source>
</evidence>
<dbReference type="PANTHER" id="PTHR33154">
    <property type="entry name" value="TRANSCRIPTIONAL REGULATOR, ARSR FAMILY"/>
    <property type="match status" value="1"/>
</dbReference>
<protein>
    <submittedName>
        <fullName evidence="6">DNA-binding transcriptional ArsR family regulator</fullName>
    </submittedName>
</protein>
<dbReference type="GO" id="GO:0003700">
    <property type="term" value="F:DNA-binding transcription factor activity"/>
    <property type="evidence" value="ECO:0007669"/>
    <property type="project" value="InterPro"/>
</dbReference>
<dbReference type="InterPro" id="IPR036388">
    <property type="entry name" value="WH-like_DNA-bd_sf"/>
</dbReference>
<sequence>MNDPRTGIFEVLADPVRRRLIELLSEGPHTAGELTSAVIDEFGVSQPAVSNALRLLRDARVADCAPEGRHRIYTLRPESLDEAEGWLRRRRSVWAGALSALETEVARGHRSRRRNPPADQPGKASA</sequence>
<dbReference type="InterPro" id="IPR001845">
    <property type="entry name" value="HTH_ArsR_DNA-bd_dom"/>
</dbReference>
<dbReference type="InterPro" id="IPR036390">
    <property type="entry name" value="WH_DNA-bd_sf"/>
</dbReference>
<name>A0A7Y9I8Q1_9ACTN</name>
<comment type="caution">
    <text evidence="6">The sequence shown here is derived from an EMBL/GenBank/DDBJ whole genome shotgun (WGS) entry which is preliminary data.</text>
</comment>
<dbReference type="Proteomes" id="UP000569914">
    <property type="component" value="Unassembled WGS sequence"/>
</dbReference>
<keyword evidence="1" id="KW-0805">Transcription regulation</keyword>
<evidence type="ECO:0000259" key="5">
    <source>
        <dbReference type="PROSITE" id="PS50987"/>
    </source>
</evidence>
<feature type="domain" description="HTH arsR-type" evidence="5">
    <location>
        <begin position="1"/>
        <end position="95"/>
    </location>
</feature>
<dbReference type="PRINTS" id="PR00778">
    <property type="entry name" value="HTHARSR"/>
</dbReference>
<keyword evidence="3" id="KW-0804">Transcription</keyword>
<dbReference type="PANTHER" id="PTHR33154:SF33">
    <property type="entry name" value="TRANSCRIPTIONAL REPRESSOR SDPR"/>
    <property type="match status" value="1"/>
</dbReference>
<gene>
    <name evidence="6" type="ORF">BKA15_003634</name>
</gene>
<dbReference type="Gene3D" id="1.10.10.10">
    <property type="entry name" value="Winged helix-like DNA-binding domain superfamily/Winged helix DNA-binding domain"/>
    <property type="match status" value="1"/>
</dbReference>
<dbReference type="InterPro" id="IPR051081">
    <property type="entry name" value="HTH_MetalResp_TranReg"/>
</dbReference>
<dbReference type="NCBIfam" id="NF033788">
    <property type="entry name" value="HTH_metalloreg"/>
    <property type="match status" value="1"/>
</dbReference>
<dbReference type="AlphaFoldDB" id="A0A7Y9I8Q1"/>
<evidence type="ECO:0000313" key="6">
    <source>
        <dbReference type="EMBL" id="NYE72305.1"/>
    </source>
</evidence>
<dbReference type="Pfam" id="PF12840">
    <property type="entry name" value="HTH_20"/>
    <property type="match status" value="1"/>
</dbReference>
<dbReference type="CDD" id="cd00090">
    <property type="entry name" value="HTH_ARSR"/>
    <property type="match status" value="1"/>
</dbReference>
<keyword evidence="7" id="KW-1185">Reference proteome</keyword>
<dbReference type="SUPFAM" id="SSF46785">
    <property type="entry name" value="Winged helix' DNA-binding domain"/>
    <property type="match status" value="1"/>
</dbReference>
<dbReference type="PROSITE" id="PS50987">
    <property type="entry name" value="HTH_ARSR_2"/>
    <property type="match status" value="1"/>
</dbReference>
<proteinExistence type="predicted"/>
<feature type="region of interest" description="Disordered" evidence="4">
    <location>
        <begin position="104"/>
        <end position="126"/>
    </location>
</feature>
<dbReference type="SMART" id="SM00418">
    <property type="entry name" value="HTH_ARSR"/>
    <property type="match status" value="1"/>
</dbReference>
<dbReference type="GO" id="GO:0003677">
    <property type="term" value="F:DNA binding"/>
    <property type="evidence" value="ECO:0007669"/>
    <property type="project" value="UniProtKB-KW"/>
</dbReference>
<evidence type="ECO:0000256" key="4">
    <source>
        <dbReference type="SAM" id="MobiDB-lite"/>
    </source>
</evidence>
<dbReference type="InterPro" id="IPR011991">
    <property type="entry name" value="ArsR-like_HTH"/>
</dbReference>
<accession>A0A7Y9I8Q1</accession>
<evidence type="ECO:0000313" key="7">
    <source>
        <dbReference type="Proteomes" id="UP000569914"/>
    </source>
</evidence>
<dbReference type="RefSeq" id="WP_218871433.1">
    <property type="nucleotide sequence ID" value="NZ_JACCBU010000001.1"/>
</dbReference>
<organism evidence="6 7">
    <name type="scientific">Microlunatus parietis</name>
    <dbReference type="NCBI Taxonomy" id="682979"/>
    <lineage>
        <taxon>Bacteria</taxon>
        <taxon>Bacillati</taxon>
        <taxon>Actinomycetota</taxon>
        <taxon>Actinomycetes</taxon>
        <taxon>Propionibacteriales</taxon>
        <taxon>Propionibacteriaceae</taxon>
        <taxon>Microlunatus</taxon>
    </lineage>
</organism>
<evidence type="ECO:0000256" key="3">
    <source>
        <dbReference type="ARBA" id="ARBA00023163"/>
    </source>
</evidence>
<evidence type="ECO:0000256" key="2">
    <source>
        <dbReference type="ARBA" id="ARBA00023125"/>
    </source>
</evidence>
<keyword evidence="2 6" id="KW-0238">DNA-binding</keyword>
<reference evidence="6 7" key="1">
    <citation type="submission" date="2020-07" db="EMBL/GenBank/DDBJ databases">
        <title>Sequencing the genomes of 1000 actinobacteria strains.</title>
        <authorList>
            <person name="Klenk H.-P."/>
        </authorList>
    </citation>
    <scope>NUCLEOTIDE SEQUENCE [LARGE SCALE GENOMIC DNA]</scope>
    <source>
        <strain evidence="6 7">DSM 22083</strain>
    </source>
</reference>
<dbReference type="EMBL" id="JACCBU010000001">
    <property type="protein sequence ID" value="NYE72305.1"/>
    <property type="molecule type" value="Genomic_DNA"/>
</dbReference>